<name>A0A1I2U918_9FIRM</name>
<dbReference type="InterPro" id="IPR001647">
    <property type="entry name" value="HTH_TetR"/>
</dbReference>
<proteinExistence type="predicted"/>
<evidence type="ECO:0000256" key="1">
    <source>
        <dbReference type="ARBA" id="ARBA00023125"/>
    </source>
</evidence>
<dbReference type="RefSeq" id="WP_092471657.1">
    <property type="nucleotide sequence ID" value="NZ_FOOX01000008.1"/>
</dbReference>
<dbReference type="InterPro" id="IPR050624">
    <property type="entry name" value="HTH-type_Tx_Regulator"/>
</dbReference>
<dbReference type="GO" id="GO:0003677">
    <property type="term" value="F:DNA binding"/>
    <property type="evidence" value="ECO:0007669"/>
    <property type="project" value="UniProtKB-UniRule"/>
</dbReference>
<dbReference type="InterPro" id="IPR001387">
    <property type="entry name" value="Cro/C1-type_HTH"/>
</dbReference>
<dbReference type="SUPFAM" id="SSF48498">
    <property type="entry name" value="Tetracyclin repressor-like, C-terminal domain"/>
    <property type="match status" value="1"/>
</dbReference>
<gene>
    <name evidence="4" type="ORF">SAMN05660649_02456</name>
</gene>
<evidence type="ECO:0000256" key="2">
    <source>
        <dbReference type="PROSITE-ProRule" id="PRU00335"/>
    </source>
</evidence>
<evidence type="ECO:0000259" key="3">
    <source>
        <dbReference type="PROSITE" id="PS50977"/>
    </source>
</evidence>
<dbReference type="STRING" id="341036.SAMN05660649_02456"/>
<sequence length="186" mass="21293">MKERIIGAFMDLSSTMGFYNVTMDELASRAGMSKRTIYRYFRSKEEIIEAVLDEFMNKVAGGIGQVIAKENKPADIIAGIVLYITQTAPTFINPLVLNDLKVHYPEFWQKVDRFRIEKIQGFIQFMVNGNNKEELRDIDPRIFTAAFIASIQAVINPVFILDNDLTFGEAVKQLVELFMHGFLKEK</sequence>
<feature type="domain" description="HTH tetR-type" evidence="3">
    <location>
        <begin position="1"/>
        <end position="59"/>
    </location>
</feature>
<reference evidence="5" key="1">
    <citation type="submission" date="2016-10" db="EMBL/GenBank/DDBJ databases">
        <authorList>
            <person name="Varghese N."/>
            <person name="Submissions S."/>
        </authorList>
    </citation>
    <scope>NUCLEOTIDE SEQUENCE [LARGE SCALE GENOMIC DNA]</scope>
    <source>
        <strain evidence="5">DSM 17038</strain>
    </source>
</reference>
<dbReference type="PROSITE" id="PS50977">
    <property type="entry name" value="HTH_TETR_2"/>
    <property type="match status" value="1"/>
</dbReference>
<dbReference type="OrthoDB" id="9812134at2"/>
<evidence type="ECO:0000313" key="4">
    <source>
        <dbReference type="EMBL" id="SFG71081.1"/>
    </source>
</evidence>
<dbReference type="InterPro" id="IPR036271">
    <property type="entry name" value="Tet_transcr_reg_TetR-rel_C_sf"/>
</dbReference>
<dbReference type="EMBL" id="FOOX01000008">
    <property type="protein sequence ID" value="SFG71081.1"/>
    <property type="molecule type" value="Genomic_DNA"/>
</dbReference>
<feature type="DNA-binding region" description="H-T-H motif" evidence="2">
    <location>
        <begin position="22"/>
        <end position="41"/>
    </location>
</feature>
<dbReference type="InterPro" id="IPR009057">
    <property type="entry name" value="Homeodomain-like_sf"/>
</dbReference>
<dbReference type="Gene3D" id="1.10.357.10">
    <property type="entry name" value="Tetracycline Repressor, domain 2"/>
    <property type="match status" value="1"/>
</dbReference>
<dbReference type="AlphaFoldDB" id="A0A1I2U918"/>
<keyword evidence="5" id="KW-1185">Reference proteome</keyword>
<accession>A0A1I2U918</accession>
<keyword evidence="1 2" id="KW-0238">DNA-binding</keyword>
<dbReference type="PRINTS" id="PR00455">
    <property type="entry name" value="HTHTETR"/>
</dbReference>
<protein>
    <submittedName>
        <fullName evidence="4">Transcriptional regulator, TetR family</fullName>
    </submittedName>
</protein>
<dbReference type="PANTHER" id="PTHR43479">
    <property type="entry name" value="ACREF/ENVCD OPERON REPRESSOR-RELATED"/>
    <property type="match status" value="1"/>
</dbReference>
<dbReference type="Gene3D" id="1.10.10.60">
    <property type="entry name" value="Homeodomain-like"/>
    <property type="match status" value="1"/>
</dbReference>
<dbReference type="Pfam" id="PF00440">
    <property type="entry name" value="TetR_N"/>
    <property type="match status" value="1"/>
</dbReference>
<dbReference type="PANTHER" id="PTHR43479:SF11">
    <property type="entry name" value="ACREF_ENVCD OPERON REPRESSOR-RELATED"/>
    <property type="match status" value="1"/>
</dbReference>
<dbReference type="Proteomes" id="UP000199337">
    <property type="component" value="Unassembled WGS sequence"/>
</dbReference>
<dbReference type="SUPFAM" id="SSF46689">
    <property type="entry name" value="Homeodomain-like"/>
    <property type="match status" value="1"/>
</dbReference>
<evidence type="ECO:0000313" key="5">
    <source>
        <dbReference type="Proteomes" id="UP000199337"/>
    </source>
</evidence>
<dbReference type="CDD" id="cd00093">
    <property type="entry name" value="HTH_XRE"/>
    <property type="match status" value="1"/>
</dbReference>
<organism evidence="4 5">
    <name type="scientific">Desulfotruncus arcticus DSM 17038</name>
    <dbReference type="NCBI Taxonomy" id="1121424"/>
    <lineage>
        <taxon>Bacteria</taxon>
        <taxon>Bacillati</taxon>
        <taxon>Bacillota</taxon>
        <taxon>Clostridia</taxon>
        <taxon>Eubacteriales</taxon>
        <taxon>Desulfallaceae</taxon>
        <taxon>Desulfotruncus</taxon>
    </lineage>
</organism>